<protein>
    <submittedName>
        <fullName evidence="2">Uncharacterized protein</fullName>
    </submittedName>
</protein>
<feature type="coiled-coil region" evidence="1">
    <location>
        <begin position="7"/>
        <end position="64"/>
    </location>
</feature>
<sequence>MNIEERLIESGRELAKLGQDIDQLEQNLNIGSNQDKRAVHREKIEDLELKLIEFNQRFLQLEHNIIDGHRKFEREFHTHLEAIKHHYQSIEDQLGGVRLAHAESWHLGEGASMITAIFDKIGSWVNQLLHRKRNLEEHHT</sequence>
<dbReference type="KEGG" id="ntg:NSCAC_0628"/>
<dbReference type="AlphaFoldDB" id="A0A7G1Q8P5"/>
<organism evidence="2 3">
    <name type="scientific">Candidatus Nitrosacidococcus tergens</name>
    <dbReference type="NCBI Taxonomy" id="553981"/>
    <lineage>
        <taxon>Bacteria</taxon>
        <taxon>Pseudomonadati</taxon>
        <taxon>Pseudomonadota</taxon>
        <taxon>Gammaproteobacteria</taxon>
        <taxon>Chromatiales</taxon>
        <taxon>Chromatiaceae</taxon>
        <taxon>Candidatus Nitrosacidococcus</taxon>
    </lineage>
</organism>
<accession>A0A7G1Q8P5</accession>
<dbReference type="EMBL" id="LR778175">
    <property type="protein sequence ID" value="CAB1275360.1"/>
    <property type="molecule type" value="Genomic_DNA"/>
</dbReference>
<evidence type="ECO:0000313" key="3">
    <source>
        <dbReference type="Proteomes" id="UP000516072"/>
    </source>
</evidence>
<keyword evidence="3" id="KW-1185">Reference proteome</keyword>
<reference evidence="2 3" key="1">
    <citation type="submission" date="2020-03" db="EMBL/GenBank/DDBJ databases">
        <authorList>
            <person name="Picone N."/>
        </authorList>
    </citation>
    <scope>NUCLEOTIDE SEQUENCE [LARGE SCALE GENOMIC DNA]</scope>
    <source>
        <strain evidence="2">NSCAC1</strain>
    </source>
</reference>
<gene>
    <name evidence="2" type="ORF">NSCAC_0628</name>
</gene>
<keyword evidence="1" id="KW-0175">Coiled coil</keyword>
<evidence type="ECO:0000313" key="2">
    <source>
        <dbReference type="EMBL" id="CAB1275360.1"/>
    </source>
</evidence>
<name>A0A7G1Q8P5_9GAMM</name>
<dbReference type="RefSeq" id="WP_197744968.1">
    <property type="nucleotide sequence ID" value="NZ_LR778175.1"/>
</dbReference>
<dbReference type="Proteomes" id="UP000516072">
    <property type="component" value="Chromosome"/>
</dbReference>
<evidence type="ECO:0000256" key="1">
    <source>
        <dbReference type="SAM" id="Coils"/>
    </source>
</evidence>
<proteinExistence type="predicted"/>